<dbReference type="CDD" id="cd00229">
    <property type="entry name" value="SGNH_hydrolase"/>
    <property type="match status" value="1"/>
</dbReference>
<dbReference type="OrthoDB" id="9774205at2"/>
<proteinExistence type="predicted"/>
<feature type="signal peptide" evidence="1">
    <location>
        <begin position="1"/>
        <end position="20"/>
    </location>
</feature>
<keyword evidence="3" id="KW-0378">Hydrolase</keyword>
<dbReference type="Proteomes" id="UP000184406">
    <property type="component" value="Unassembled WGS sequence"/>
</dbReference>
<evidence type="ECO:0000256" key="1">
    <source>
        <dbReference type="SAM" id="SignalP"/>
    </source>
</evidence>
<evidence type="ECO:0000259" key="2">
    <source>
        <dbReference type="Pfam" id="PF13472"/>
    </source>
</evidence>
<gene>
    <name evidence="3" type="ORF">SAMN03080594_1011214</name>
</gene>
<feature type="chain" id="PRO_5013064492" evidence="1">
    <location>
        <begin position="21"/>
        <end position="239"/>
    </location>
</feature>
<evidence type="ECO:0000313" key="3">
    <source>
        <dbReference type="EMBL" id="SHE76466.1"/>
    </source>
</evidence>
<dbReference type="SUPFAM" id="SSF52266">
    <property type="entry name" value="SGNH hydrolase"/>
    <property type="match status" value="1"/>
</dbReference>
<dbReference type="InterPro" id="IPR036514">
    <property type="entry name" value="SGNH_hydro_sf"/>
</dbReference>
<dbReference type="EMBL" id="FQUX01000001">
    <property type="protein sequence ID" value="SHE76466.1"/>
    <property type="molecule type" value="Genomic_DNA"/>
</dbReference>
<dbReference type="GO" id="GO:0004622">
    <property type="term" value="F:phosphatidylcholine lysophospholipase activity"/>
    <property type="evidence" value="ECO:0007669"/>
    <property type="project" value="TreeGrafter"/>
</dbReference>
<dbReference type="AlphaFoldDB" id="A0A1M4W5H0"/>
<reference evidence="4" key="1">
    <citation type="submission" date="2016-11" db="EMBL/GenBank/DDBJ databases">
        <authorList>
            <person name="Varghese N."/>
            <person name="Submissions S."/>
        </authorList>
    </citation>
    <scope>NUCLEOTIDE SEQUENCE [LARGE SCALE GENOMIC DNA]</scope>
    <source>
        <strain evidence="4">DSM 17539</strain>
    </source>
</reference>
<accession>A0A1M4W5H0</accession>
<name>A0A1M4W5H0_9FLAO</name>
<protein>
    <submittedName>
        <fullName evidence="3">GDSL-like Lipase/Acylhydrolase</fullName>
    </submittedName>
</protein>
<evidence type="ECO:0000313" key="4">
    <source>
        <dbReference type="Proteomes" id="UP000184406"/>
    </source>
</evidence>
<dbReference type="Gene3D" id="3.40.50.1110">
    <property type="entry name" value="SGNH hydrolase"/>
    <property type="match status" value="1"/>
</dbReference>
<sequence>MKAYHFFLLLTAFTFNWAYAQTGGNETTYLHSIKMELHKKWPNNRTINLVFHGHSVPTGYFETPHVNTLGSYPHITLKNVKKIFPYAVVNSITTSIGGEQSEQGSIRFGKEVLAHRPDVLFIDYALNDRGIGLERAKIAWEKMIQEAMANGTKIILMTPTPDLKEDILSASSELAKHSSQIRQLAQKYQIGLVDSYRLFQAIAKTEDLKDYMAQSNHINEKGHQVVANAILEFFSLESK</sequence>
<organism evidence="3 4">
    <name type="scientific">Arenibacter palladensis</name>
    <dbReference type="NCBI Taxonomy" id="237373"/>
    <lineage>
        <taxon>Bacteria</taxon>
        <taxon>Pseudomonadati</taxon>
        <taxon>Bacteroidota</taxon>
        <taxon>Flavobacteriia</taxon>
        <taxon>Flavobacteriales</taxon>
        <taxon>Flavobacteriaceae</taxon>
        <taxon>Arenibacter</taxon>
    </lineage>
</organism>
<keyword evidence="4" id="KW-1185">Reference proteome</keyword>
<dbReference type="PANTHER" id="PTHR30383:SF5">
    <property type="entry name" value="SGNH HYDROLASE-TYPE ESTERASE DOMAIN-CONTAINING PROTEIN"/>
    <property type="match status" value="1"/>
</dbReference>
<dbReference type="InterPro" id="IPR013830">
    <property type="entry name" value="SGNH_hydro"/>
</dbReference>
<dbReference type="RefSeq" id="WP_072860753.1">
    <property type="nucleotide sequence ID" value="NZ_FQUX01000001.1"/>
</dbReference>
<dbReference type="Pfam" id="PF13472">
    <property type="entry name" value="Lipase_GDSL_2"/>
    <property type="match status" value="1"/>
</dbReference>
<dbReference type="PANTHER" id="PTHR30383">
    <property type="entry name" value="THIOESTERASE 1/PROTEASE 1/LYSOPHOSPHOLIPASE L1"/>
    <property type="match status" value="1"/>
</dbReference>
<dbReference type="InterPro" id="IPR051532">
    <property type="entry name" value="Ester_Hydrolysis_Enzymes"/>
</dbReference>
<keyword evidence="1" id="KW-0732">Signal</keyword>
<feature type="domain" description="SGNH hydrolase-type esterase" evidence="2">
    <location>
        <begin position="52"/>
        <end position="225"/>
    </location>
</feature>